<keyword evidence="2" id="KW-1185">Reference proteome</keyword>
<evidence type="ECO:0000313" key="1">
    <source>
        <dbReference type="EMBL" id="QCD78928.1"/>
    </source>
</evidence>
<protein>
    <submittedName>
        <fullName evidence="1">Uncharacterized protein</fullName>
    </submittedName>
</protein>
<dbReference type="EMBL" id="CP039345">
    <property type="protein sequence ID" value="QCD78928.1"/>
    <property type="molecule type" value="Genomic_DNA"/>
</dbReference>
<name>A0A4D6KMR6_VIGUN</name>
<reference evidence="1 2" key="1">
    <citation type="submission" date="2019-04" db="EMBL/GenBank/DDBJ databases">
        <title>An improved genome assembly and genetic linkage map for asparagus bean, Vigna unguiculata ssp. sesquipedialis.</title>
        <authorList>
            <person name="Xia Q."/>
            <person name="Zhang R."/>
            <person name="Dong Y."/>
        </authorList>
    </citation>
    <scope>NUCLEOTIDE SEQUENCE [LARGE SCALE GENOMIC DNA]</scope>
    <source>
        <tissue evidence="1">Leaf</tissue>
    </source>
</reference>
<sequence>MISARGSCTARRVVAGCNPLGDRPCNSGSGSGYCPTARSDPPGDNAADCGLCLLLLRNDAILGSGDVVS</sequence>
<evidence type="ECO:0000313" key="2">
    <source>
        <dbReference type="Proteomes" id="UP000501690"/>
    </source>
</evidence>
<dbReference type="Proteomes" id="UP000501690">
    <property type="component" value="Linkage Group LG1"/>
</dbReference>
<proteinExistence type="predicted"/>
<dbReference type="AlphaFoldDB" id="A0A4D6KMR6"/>
<gene>
    <name evidence="1" type="ORF">DEO72_LG1g2564</name>
</gene>
<organism evidence="1 2">
    <name type="scientific">Vigna unguiculata</name>
    <name type="common">Cowpea</name>
    <dbReference type="NCBI Taxonomy" id="3917"/>
    <lineage>
        <taxon>Eukaryota</taxon>
        <taxon>Viridiplantae</taxon>
        <taxon>Streptophyta</taxon>
        <taxon>Embryophyta</taxon>
        <taxon>Tracheophyta</taxon>
        <taxon>Spermatophyta</taxon>
        <taxon>Magnoliopsida</taxon>
        <taxon>eudicotyledons</taxon>
        <taxon>Gunneridae</taxon>
        <taxon>Pentapetalae</taxon>
        <taxon>rosids</taxon>
        <taxon>fabids</taxon>
        <taxon>Fabales</taxon>
        <taxon>Fabaceae</taxon>
        <taxon>Papilionoideae</taxon>
        <taxon>50 kb inversion clade</taxon>
        <taxon>NPAAA clade</taxon>
        <taxon>indigoferoid/millettioid clade</taxon>
        <taxon>Phaseoleae</taxon>
        <taxon>Vigna</taxon>
    </lineage>
</organism>
<accession>A0A4D6KMR6</accession>